<dbReference type="Pfam" id="PF00550">
    <property type="entry name" value="PP-binding"/>
    <property type="match status" value="1"/>
</dbReference>
<gene>
    <name evidence="4" type="ORF">EKG83_32210</name>
</gene>
<dbReference type="Proteomes" id="UP000325787">
    <property type="component" value="Chromosome"/>
</dbReference>
<dbReference type="AlphaFoldDB" id="A0A5Q0H6U0"/>
<keyword evidence="2" id="KW-0597">Phosphoprotein</keyword>
<organism evidence="4 5">
    <name type="scientific">Saccharothrix syringae</name>
    <name type="common">Nocardiopsis syringae</name>
    <dbReference type="NCBI Taxonomy" id="103733"/>
    <lineage>
        <taxon>Bacteria</taxon>
        <taxon>Bacillati</taxon>
        <taxon>Actinomycetota</taxon>
        <taxon>Actinomycetes</taxon>
        <taxon>Pseudonocardiales</taxon>
        <taxon>Pseudonocardiaceae</taxon>
        <taxon>Saccharothrix</taxon>
    </lineage>
</organism>
<name>A0A5Q0H6U0_SACSY</name>
<dbReference type="SUPFAM" id="SSF47336">
    <property type="entry name" value="ACP-like"/>
    <property type="match status" value="1"/>
</dbReference>
<dbReference type="KEGG" id="ssyi:EKG83_32210"/>
<evidence type="ECO:0000259" key="3">
    <source>
        <dbReference type="Pfam" id="PF00550"/>
    </source>
</evidence>
<evidence type="ECO:0000256" key="1">
    <source>
        <dbReference type="ARBA" id="ARBA00022450"/>
    </source>
</evidence>
<evidence type="ECO:0000256" key="2">
    <source>
        <dbReference type="ARBA" id="ARBA00022553"/>
    </source>
</evidence>
<evidence type="ECO:0000313" key="5">
    <source>
        <dbReference type="Proteomes" id="UP000325787"/>
    </source>
</evidence>
<dbReference type="PROSITE" id="PS00012">
    <property type="entry name" value="PHOSPHOPANTETHEINE"/>
    <property type="match status" value="1"/>
</dbReference>
<dbReference type="RefSeq" id="WP_033434845.1">
    <property type="nucleotide sequence ID" value="NZ_CP034550.1"/>
</dbReference>
<sequence length="81" mass="8608">MQDTKFTLDDLRRVLVEGAGADEGVDLAGDILDVEFDDLGYDSIALLETASRISRESGVPLDDTVASAKTPRELLALINGG</sequence>
<dbReference type="InterPro" id="IPR006162">
    <property type="entry name" value="Ppantetheine_attach_site"/>
</dbReference>
<proteinExistence type="predicted"/>
<dbReference type="Gene3D" id="1.10.1200.10">
    <property type="entry name" value="ACP-like"/>
    <property type="match status" value="1"/>
</dbReference>
<dbReference type="InterPro" id="IPR009081">
    <property type="entry name" value="PP-bd_ACP"/>
</dbReference>
<evidence type="ECO:0000313" key="4">
    <source>
        <dbReference type="EMBL" id="QFZ21432.1"/>
    </source>
</evidence>
<keyword evidence="1" id="KW-0596">Phosphopantetheine</keyword>
<keyword evidence="5" id="KW-1185">Reference proteome</keyword>
<dbReference type="InterPro" id="IPR036736">
    <property type="entry name" value="ACP-like_sf"/>
</dbReference>
<accession>A0A5Q0H6U0</accession>
<feature type="domain" description="Carrier" evidence="3">
    <location>
        <begin position="29"/>
        <end position="78"/>
    </location>
</feature>
<reference evidence="5" key="1">
    <citation type="journal article" date="2021" name="Curr. Microbiol.">
        <title>Complete genome of nocamycin-producing strain Saccharothrix syringae NRRL B-16468 reveals the biosynthetic potential for secondary metabolites.</title>
        <authorList>
            <person name="Mo X."/>
            <person name="Yang S."/>
        </authorList>
    </citation>
    <scope>NUCLEOTIDE SEQUENCE [LARGE SCALE GENOMIC DNA]</scope>
    <source>
        <strain evidence="5">ATCC 51364 / DSM 43886 / JCM 6844 / KCTC 9398 / NBRC 14523 / NRRL B-16468 / INA 2240</strain>
    </source>
</reference>
<dbReference type="EMBL" id="CP034550">
    <property type="protein sequence ID" value="QFZ21432.1"/>
    <property type="molecule type" value="Genomic_DNA"/>
</dbReference>
<dbReference type="OrthoDB" id="3537906at2"/>
<protein>
    <submittedName>
        <fullName evidence="4">Acyl carrier protein</fullName>
    </submittedName>
</protein>